<protein>
    <submittedName>
        <fullName evidence="1">Uncharacterized protein</fullName>
    </submittedName>
</protein>
<reference evidence="1 2" key="1">
    <citation type="submission" date="2024-01" db="EMBL/GenBank/DDBJ databases">
        <title>The genomes of 5 underutilized Papilionoideae crops provide insights into root nodulation and disease resistanc.</title>
        <authorList>
            <person name="Jiang F."/>
        </authorList>
    </citation>
    <scope>NUCLEOTIDE SEQUENCE [LARGE SCALE GENOMIC DNA]</scope>
    <source>
        <strain evidence="1">LVBAO_FW01</strain>
        <tissue evidence="1">Leaves</tissue>
    </source>
</reference>
<accession>A0AAN9LRM6</accession>
<name>A0AAN9LRM6_CANGL</name>
<evidence type="ECO:0000313" key="1">
    <source>
        <dbReference type="EMBL" id="KAK7338318.1"/>
    </source>
</evidence>
<gene>
    <name evidence="1" type="ORF">VNO77_18924</name>
</gene>
<dbReference type="EMBL" id="JAYMYQ010000004">
    <property type="protein sequence ID" value="KAK7338318.1"/>
    <property type="molecule type" value="Genomic_DNA"/>
</dbReference>
<keyword evidence="2" id="KW-1185">Reference proteome</keyword>
<comment type="caution">
    <text evidence="1">The sequence shown here is derived from an EMBL/GenBank/DDBJ whole genome shotgun (WGS) entry which is preliminary data.</text>
</comment>
<organism evidence="1 2">
    <name type="scientific">Canavalia gladiata</name>
    <name type="common">Sword bean</name>
    <name type="synonym">Dolichos gladiatus</name>
    <dbReference type="NCBI Taxonomy" id="3824"/>
    <lineage>
        <taxon>Eukaryota</taxon>
        <taxon>Viridiplantae</taxon>
        <taxon>Streptophyta</taxon>
        <taxon>Embryophyta</taxon>
        <taxon>Tracheophyta</taxon>
        <taxon>Spermatophyta</taxon>
        <taxon>Magnoliopsida</taxon>
        <taxon>eudicotyledons</taxon>
        <taxon>Gunneridae</taxon>
        <taxon>Pentapetalae</taxon>
        <taxon>rosids</taxon>
        <taxon>fabids</taxon>
        <taxon>Fabales</taxon>
        <taxon>Fabaceae</taxon>
        <taxon>Papilionoideae</taxon>
        <taxon>50 kb inversion clade</taxon>
        <taxon>NPAAA clade</taxon>
        <taxon>indigoferoid/millettioid clade</taxon>
        <taxon>Phaseoleae</taxon>
        <taxon>Canavalia</taxon>
    </lineage>
</organism>
<dbReference type="AlphaFoldDB" id="A0AAN9LRM6"/>
<sequence length="223" mass="25300">MLCMASNGSDGWILHLEFTTRSSSITKCMALVYNIPLCMSVHGHYLEINHAPGLLVVLSWCEEYEHLIISISLPLSRLWSMLSYLCISQFLLLACLHDLQKIWTTSWMSKKPLLAPIRTLFTSSRYIWVSRVGIFAMAYVLQPKIDITRGKKALRQNQYTLCGGTQLLKGLCHASLLLFKITLVDPPCPWFRSYIDFNIQGPNVLHGVRANAEMHRASSKPSD</sequence>
<proteinExistence type="predicted"/>
<evidence type="ECO:0000313" key="2">
    <source>
        <dbReference type="Proteomes" id="UP001367508"/>
    </source>
</evidence>
<dbReference type="Proteomes" id="UP001367508">
    <property type="component" value="Unassembled WGS sequence"/>
</dbReference>